<evidence type="ECO:0000313" key="2">
    <source>
        <dbReference type="Proteomes" id="UP000441754"/>
    </source>
</evidence>
<dbReference type="RefSeq" id="WP_154173072.1">
    <property type="nucleotide sequence ID" value="NZ_WJXZ01000001.1"/>
</dbReference>
<reference evidence="1 2" key="1">
    <citation type="journal article" date="2018" name="Antonie Van Leeuwenhoek">
        <title>Larkinella terrae sp. nov., isolated from soil on Jeju Island, South Korea.</title>
        <authorList>
            <person name="Ten L.N."/>
            <person name="Jeon J."/>
            <person name="Park S.J."/>
            <person name="Park S."/>
            <person name="Lee S.Y."/>
            <person name="Kim M.K."/>
            <person name="Jung H.Y."/>
        </authorList>
    </citation>
    <scope>NUCLEOTIDE SEQUENCE [LARGE SCALE GENOMIC DNA]</scope>
    <source>
        <strain evidence="1 2">KCTC 52001</strain>
    </source>
</reference>
<gene>
    <name evidence="1" type="ORF">GJJ30_03225</name>
</gene>
<dbReference type="InterPro" id="IPR045500">
    <property type="entry name" value="DUF6491"/>
</dbReference>
<dbReference type="Proteomes" id="UP000441754">
    <property type="component" value="Unassembled WGS sequence"/>
</dbReference>
<dbReference type="AlphaFoldDB" id="A0A7K0EEM2"/>
<evidence type="ECO:0008006" key="3">
    <source>
        <dbReference type="Google" id="ProtNLM"/>
    </source>
</evidence>
<organism evidence="1 2">
    <name type="scientific">Larkinella terrae</name>
    <dbReference type="NCBI Taxonomy" id="2025311"/>
    <lineage>
        <taxon>Bacteria</taxon>
        <taxon>Pseudomonadati</taxon>
        <taxon>Bacteroidota</taxon>
        <taxon>Cytophagia</taxon>
        <taxon>Cytophagales</taxon>
        <taxon>Spirosomataceae</taxon>
        <taxon>Larkinella</taxon>
    </lineage>
</organism>
<protein>
    <recommendedName>
        <fullName evidence="3">Lipoprotein</fullName>
    </recommendedName>
</protein>
<dbReference type="OrthoDB" id="1419736at2"/>
<dbReference type="Pfam" id="PF20101">
    <property type="entry name" value="DUF6491"/>
    <property type="match status" value="1"/>
</dbReference>
<proteinExistence type="predicted"/>
<accession>A0A7K0EEM2</accession>
<sequence length="253" mass="28308">MRALLVFITFLGLYACQSNKTNEESTQQDTTVIAAQDAADVAAQKYFVITSWTTTDRNKAITHIQNQQKQLMELWNKGIVENIYYDQKGKFADNEPLSVVAFFIKASTEDAAHLALDTTDLVKNNLADYSLRPVGQRVFDRSKKAMNLASKANRVYAVIWAFLVERDKLDTNVLREQAIRNEKLEQEGVLENGYIDLNSLSANSGGTQPGIYFINAKNEVDARKVLDTMPLVTSKQAAYGLRNVGQFLAGVKE</sequence>
<evidence type="ECO:0000313" key="1">
    <source>
        <dbReference type="EMBL" id="MRS60290.1"/>
    </source>
</evidence>
<name>A0A7K0EEM2_9BACT</name>
<dbReference type="EMBL" id="WJXZ01000001">
    <property type="protein sequence ID" value="MRS60290.1"/>
    <property type="molecule type" value="Genomic_DNA"/>
</dbReference>
<comment type="caution">
    <text evidence="1">The sequence shown here is derived from an EMBL/GenBank/DDBJ whole genome shotgun (WGS) entry which is preliminary data.</text>
</comment>
<keyword evidence="2" id="KW-1185">Reference proteome</keyword>
<dbReference type="PROSITE" id="PS51257">
    <property type="entry name" value="PROKAR_LIPOPROTEIN"/>
    <property type="match status" value="1"/>
</dbReference>